<gene>
    <name evidence="1" type="ORF">EC957_001491</name>
</gene>
<reference evidence="1" key="1">
    <citation type="journal article" date="2020" name="Fungal Divers.">
        <title>Resolving the Mortierellaceae phylogeny through synthesis of multi-gene phylogenetics and phylogenomics.</title>
        <authorList>
            <person name="Vandepol N."/>
            <person name="Liber J."/>
            <person name="Desiro A."/>
            <person name="Na H."/>
            <person name="Kennedy M."/>
            <person name="Barry K."/>
            <person name="Grigoriev I.V."/>
            <person name="Miller A.N."/>
            <person name="O'Donnell K."/>
            <person name="Stajich J.E."/>
            <person name="Bonito G."/>
        </authorList>
    </citation>
    <scope>NUCLEOTIDE SEQUENCE</scope>
    <source>
        <strain evidence="1">NRRL 2591</strain>
    </source>
</reference>
<dbReference type="EMBL" id="JAAAXW010000128">
    <property type="protein sequence ID" value="KAF9542838.1"/>
    <property type="molecule type" value="Genomic_DNA"/>
</dbReference>
<keyword evidence="2" id="KW-1185">Reference proteome</keyword>
<dbReference type="AlphaFoldDB" id="A0A9P6K293"/>
<sequence length="205" mass="23064">MANIPTRMLEIAIKGSKDRKVEQKVRGERQDYARKADGVGFHAHQQIYIAESALIYGATQDKKDEDAWKSKRALRDSWISQIRTISQTAQPRPGMSVFGSTSHNGETQFFVMDYKGLFRVRTLTSMVVPMQATSFAPSMQQCILACLEFVLHVLDEGTSYSFQQSIIFDLNSVLESVKMSETYAFLYFGNCVCHVANSSFHPLGA</sequence>
<organism evidence="1 2">
    <name type="scientific">Mortierella hygrophila</name>
    <dbReference type="NCBI Taxonomy" id="979708"/>
    <lineage>
        <taxon>Eukaryota</taxon>
        <taxon>Fungi</taxon>
        <taxon>Fungi incertae sedis</taxon>
        <taxon>Mucoromycota</taxon>
        <taxon>Mortierellomycotina</taxon>
        <taxon>Mortierellomycetes</taxon>
        <taxon>Mortierellales</taxon>
        <taxon>Mortierellaceae</taxon>
        <taxon>Mortierella</taxon>
    </lineage>
</organism>
<evidence type="ECO:0000313" key="2">
    <source>
        <dbReference type="Proteomes" id="UP000723463"/>
    </source>
</evidence>
<protein>
    <submittedName>
        <fullName evidence="1">Uncharacterized protein</fullName>
    </submittedName>
</protein>
<accession>A0A9P6K293</accession>
<evidence type="ECO:0000313" key="1">
    <source>
        <dbReference type="EMBL" id="KAF9542838.1"/>
    </source>
</evidence>
<proteinExistence type="predicted"/>
<comment type="caution">
    <text evidence="1">The sequence shown here is derived from an EMBL/GenBank/DDBJ whole genome shotgun (WGS) entry which is preliminary data.</text>
</comment>
<name>A0A9P6K293_9FUNG</name>
<dbReference type="Proteomes" id="UP000723463">
    <property type="component" value="Unassembled WGS sequence"/>
</dbReference>